<dbReference type="GO" id="GO:0005524">
    <property type="term" value="F:ATP binding"/>
    <property type="evidence" value="ECO:0007669"/>
    <property type="project" value="UniProtKB-KW"/>
</dbReference>
<sequence>MSSIYSNIEFPSTKVVISTAASVAATAVLVRSFAKDFIPDELRQYISTKIHHFLSTFSNESTFLIDEYDGFNKNLLFYAAELYVGTIVNPSTRTFRATLPEKEKKIHVSIGGHDEIDDKFGGIQMKWRLITKEVKPRYVNNLDDYRSTMISEVRYLQLTFNKKHLNKVVSEYLPYVLERSEAVKEGKKTLKLYTLKNDGVHGPRINPWQSVNLDHPAKFETLAMDDEIKKTIVDDLDLFLKRKEFYRKVGKAWKRGYLLFGPPGTGKSSLIAAMANYLNFDVYDLELTDIRNNSELRKLLITTANRSILVVEDIDASIDLSQRKKKEAAKPPHPSMYPYHQQGPKVTLSGLLNFIDGLWSSIGDERIIIFTTNHKEKLDPALLRPGRMDVHINMSYCTPCGFRLLASNYLGMTEHPLVLKAEEMIGPSKVTPAEIGEQLLKSEDPDHALRGLIKFLELKKEEHIEGCREETSEEIEEDVEETEDGITKLKMTKSLDGLRGLINVAKASSPAEINGRIINKDEAGNALKILIGFLEQEIGNGDANDSDSTLGSSTATAQANGIKIE</sequence>
<feature type="region of interest" description="Disordered" evidence="7">
    <location>
        <begin position="542"/>
        <end position="565"/>
    </location>
</feature>
<evidence type="ECO:0000256" key="4">
    <source>
        <dbReference type="ARBA" id="ARBA00022842"/>
    </source>
</evidence>
<dbReference type="InterPro" id="IPR003959">
    <property type="entry name" value="ATPase_AAA_core"/>
</dbReference>
<dbReference type="SUPFAM" id="SSF52540">
    <property type="entry name" value="P-loop containing nucleoside triphosphate hydrolases"/>
    <property type="match status" value="1"/>
</dbReference>
<dbReference type="PANTHER" id="PTHR23070">
    <property type="entry name" value="BCS1 AAA-TYPE ATPASE"/>
    <property type="match status" value="1"/>
</dbReference>
<dbReference type="Pfam" id="PF14363">
    <property type="entry name" value="AAA_assoc"/>
    <property type="match status" value="1"/>
</dbReference>
<evidence type="ECO:0000256" key="3">
    <source>
        <dbReference type="ARBA" id="ARBA00022801"/>
    </source>
</evidence>
<proteinExistence type="inferred from homology"/>
<organism evidence="9 10">
    <name type="scientific">Perilla frutescens var. hirtella</name>
    <name type="common">Perilla citriodora</name>
    <name type="synonym">Perilla setoyensis</name>
    <dbReference type="NCBI Taxonomy" id="608512"/>
    <lineage>
        <taxon>Eukaryota</taxon>
        <taxon>Viridiplantae</taxon>
        <taxon>Streptophyta</taxon>
        <taxon>Embryophyta</taxon>
        <taxon>Tracheophyta</taxon>
        <taxon>Spermatophyta</taxon>
        <taxon>Magnoliopsida</taxon>
        <taxon>eudicotyledons</taxon>
        <taxon>Gunneridae</taxon>
        <taxon>Pentapetalae</taxon>
        <taxon>asterids</taxon>
        <taxon>lamiids</taxon>
        <taxon>Lamiales</taxon>
        <taxon>Lamiaceae</taxon>
        <taxon>Nepetoideae</taxon>
        <taxon>Elsholtzieae</taxon>
        <taxon>Perilla</taxon>
    </lineage>
</organism>
<dbReference type="CDD" id="cd19510">
    <property type="entry name" value="RecA-like_BCS1"/>
    <property type="match status" value="1"/>
</dbReference>
<name>A0AAD4IMJ0_PERFH</name>
<comment type="caution">
    <text evidence="9">The sequence shown here is derived from an EMBL/GenBank/DDBJ whole genome shotgun (WGS) entry which is preliminary data.</text>
</comment>
<evidence type="ECO:0000256" key="1">
    <source>
        <dbReference type="ARBA" id="ARBA00001946"/>
    </source>
</evidence>
<dbReference type="InterPro" id="IPR058017">
    <property type="entry name" value="At3g28540-like_C"/>
</dbReference>
<gene>
    <name evidence="9" type="ORF">C2S53_016459</name>
</gene>
<reference evidence="9 10" key="1">
    <citation type="journal article" date="2021" name="Nat. Commun.">
        <title>Incipient diploidization of the medicinal plant Perilla within 10,000 years.</title>
        <authorList>
            <person name="Zhang Y."/>
            <person name="Shen Q."/>
            <person name="Leng L."/>
            <person name="Zhang D."/>
            <person name="Chen S."/>
            <person name="Shi Y."/>
            <person name="Ning Z."/>
            <person name="Chen S."/>
        </authorList>
    </citation>
    <scope>NUCLEOTIDE SEQUENCE [LARGE SCALE GENOMIC DNA]</scope>
    <source>
        <strain evidence="10">cv. PC099</strain>
    </source>
</reference>
<evidence type="ECO:0000256" key="6">
    <source>
        <dbReference type="RuleBase" id="RU003651"/>
    </source>
</evidence>
<feature type="domain" description="AAA+ ATPase" evidence="8">
    <location>
        <begin position="253"/>
        <end position="398"/>
    </location>
</feature>
<dbReference type="Gene3D" id="6.10.280.40">
    <property type="match status" value="1"/>
</dbReference>
<dbReference type="Gene3D" id="3.40.50.300">
    <property type="entry name" value="P-loop containing nucleotide triphosphate hydrolases"/>
    <property type="match status" value="1"/>
</dbReference>
<keyword evidence="4" id="KW-0460">Magnesium</keyword>
<dbReference type="GO" id="GO:0016887">
    <property type="term" value="F:ATP hydrolysis activity"/>
    <property type="evidence" value="ECO:0007669"/>
    <property type="project" value="InterPro"/>
</dbReference>
<dbReference type="PROSITE" id="PS00674">
    <property type="entry name" value="AAA"/>
    <property type="match status" value="1"/>
</dbReference>
<evidence type="ECO:0000256" key="2">
    <source>
        <dbReference type="ARBA" id="ARBA00007448"/>
    </source>
</evidence>
<dbReference type="Proteomes" id="UP001190926">
    <property type="component" value="Unassembled WGS sequence"/>
</dbReference>
<comment type="catalytic activity">
    <reaction evidence="5">
        <text>ATP + H2O = ADP + phosphate + H(+)</text>
        <dbReference type="Rhea" id="RHEA:13065"/>
        <dbReference type="ChEBI" id="CHEBI:15377"/>
        <dbReference type="ChEBI" id="CHEBI:15378"/>
        <dbReference type="ChEBI" id="CHEBI:30616"/>
        <dbReference type="ChEBI" id="CHEBI:43474"/>
        <dbReference type="ChEBI" id="CHEBI:456216"/>
    </reaction>
</comment>
<keyword evidence="3" id="KW-0378">Hydrolase</keyword>
<dbReference type="EMBL" id="SDAM02029621">
    <property type="protein sequence ID" value="KAH6755247.1"/>
    <property type="molecule type" value="Genomic_DNA"/>
</dbReference>
<dbReference type="InterPro" id="IPR027417">
    <property type="entry name" value="P-loop_NTPase"/>
</dbReference>
<feature type="compositionally biased region" description="Polar residues" evidence="7">
    <location>
        <begin position="546"/>
        <end position="559"/>
    </location>
</feature>
<keyword evidence="6" id="KW-0067">ATP-binding</keyword>
<dbReference type="InterPro" id="IPR003593">
    <property type="entry name" value="AAA+_ATPase"/>
</dbReference>
<dbReference type="InterPro" id="IPR025753">
    <property type="entry name" value="AAA_N_dom"/>
</dbReference>
<protein>
    <recommendedName>
        <fullName evidence="8">AAA+ ATPase domain-containing protein</fullName>
    </recommendedName>
</protein>
<dbReference type="Pfam" id="PF25568">
    <property type="entry name" value="AAA_lid_At3g28540"/>
    <property type="match status" value="1"/>
</dbReference>
<dbReference type="AlphaFoldDB" id="A0AAD4IMJ0"/>
<evidence type="ECO:0000256" key="5">
    <source>
        <dbReference type="ARBA" id="ARBA00049360"/>
    </source>
</evidence>
<evidence type="ECO:0000259" key="8">
    <source>
        <dbReference type="SMART" id="SM00382"/>
    </source>
</evidence>
<dbReference type="InterPro" id="IPR003960">
    <property type="entry name" value="ATPase_AAA_CS"/>
</dbReference>
<comment type="cofactor">
    <cofactor evidence="1">
        <name>Mg(2+)</name>
        <dbReference type="ChEBI" id="CHEBI:18420"/>
    </cofactor>
</comment>
<dbReference type="Pfam" id="PF00004">
    <property type="entry name" value="AAA"/>
    <property type="match status" value="1"/>
</dbReference>
<dbReference type="SMART" id="SM00382">
    <property type="entry name" value="AAA"/>
    <property type="match status" value="1"/>
</dbReference>
<evidence type="ECO:0000256" key="7">
    <source>
        <dbReference type="SAM" id="MobiDB-lite"/>
    </source>
</evidence>
<keyword evidence="10" id="KW-1185">Reference proteome</keyword>
<keyword evidence="6" id="KW-0547">Nucleotide-binding</keyword>
<dbReference type="GO" id="GO:0006950">
    <property type="term" value="P:response to stress"/>
    <property type="evidence" value="ECO:0007669"/>
    <property type="project" value="UniProtKB-ARBA"/>
</dbReference>
<comment type="similarity">
    <text evidence="2">Belongs to the AAA ATPase family. BCS1 subfamily.</text>
</comment>
<accession>A0AAD4IMJ0</accession>
<evidence type="ECO:0000313" key="9">
    <source>
        <dbReference type="EMBL" id="KAH6755247.1"/>
    </source>
</evidence>
<dbReference type="InterPro" id="IPR050747">
    <property type="entry name" value="Mitochondrial_chaperone_BCS1"/>
</dbReference>
<evidence type="ECO:0000313" key="10">
    <source>
        <dbReference type="Proteomes" id="UP001190926"/>
    </source>
</evidence>